<dbReference type="EMBL" id="OY660887">
    <property type="protein sequence ID" value="CAJ1087389.1"/>
    <property type="molecule type" value="Genomic_DNA"/>
</dbReference>
<accession>A0AAV1HQ85</accession>
<gene>
    <name evidence="2" type="ORF">XNOV1_A029241</name>
</gene>
<keyword evidence="3" id="KW-1185">Reference proteome</keyword>
<reference evidence="2" key="1">
    <citation type="submission" date="2023-08" db="EMBL/GenBank/DDBJ databases">
        <authorList>
            <person name="Alioto T."/>
            <person name="Alioto T."/>
            <person name="Gomez Garrido J."/>
        </authorList>
    </citation>
    <scope>NUCLEOTIDE SEQUENCE</scope>
</reference>
<feature type="region of interest" description="Disordered" evidence="1">
    <location>
        <begin position="1"/>
        <end position="32"/>
    </location>
</feature>
<name>A0AAV1HQ85_XYRNO</name>
<protein>
    <submittedName>
        <fullName evidence="2">Uncharacterized protein LOC113747241</fullName>
    </submittedName>
</protein>
<organism evidence="2 3">
    <name type="scientific">Xyrichtys novacula</name>
    <name type="common">Pearly razorfish</name>
    <name type="synonym">Hemipteronotus novacula</name>
    <dbReference type="NCBI Taxonomy" id="13765"/>
    <lineage>
        <taxon>Eukaryota</taxon>
        <taxon>Metazoa</taxon>
        <taxon>Chordata</taxon>
        <taxon>Craniata</taxon>
        <taxon>Vertebrata</taxon>
        <taxon>Euteleostomi</taxon>
        <taxon>Actinopterygii</taxon>
        <taxon>Neopterygii</taxon>
        <taxon>Teleostei</taxon>
        <taxon>Neoteleostei</taxon>
        <taxon>Acanthomorphata</taxon>
        <taxon>Eupercaria</taxon>
        <taxon>Labriformes</taxon>
        <taxon>Labridae</taxon>
        <taxon>Xyrichtys</taxon>
    </lineage>
</organism>
<evidence type="ECO:0000313" key="2">
    <source>
        <dbReference type="EMBL" id="CAJ1087389.1"/>
    </source>
</evidence>
<sequence length="164" mass="17234">MCNDIAGGQVTPALEVSDSPQSPDIENETETAQKLFPSCAVTRAQSRKLDEFSLSDTVLMSAFSDVEVVKEKAPTSLLSESAEPVGSANLSLAPSDSPTLPVGSERLAAAQRADPTLARCFKSVVSADKASDVYLIASNRATAEFGVTENIVVPAKSFDPRATK</sequence>
<feature type="region of interest" description="Disordered" evidence="1">
    <location>
        <begin position="76"/>
        <end position="97"/>
    </location>
</feature>
<dbReference type="Proteomes" id="UP001178508">
    <property type="component" value="Chromosome 24"/>
</dbReference>
<proteinExistence type="predicted"/>
<dbReference type="AlphaFoldDB" id="A0AAV1HQ85"/>
<evidence type="ECO:0000256" key="1">
    <source>
        <dbReference type="SAM" id="MobiDB-lite"/>
    </source>
</evidence>
<evidence type="ECO:0000313" key="3">
    <source>
        <dbReference type="Proteomes" id="UP001178508"/>
    </source>
</evidence>
<feature type="compositionally biased region" description="Polar residues" evidence="1">
    <location>
        <begin position="88"/>
        <end position="97"/>
    </location>
</feature>